<accession>A0ABT8YDM9</accession>
<evidence type="ECO:0000256" key="2">
    <source>
        <dbReference type="SAM" id="SignalP"/>
    </source>
</evidence>
<dbReference type="PROSITE" id="PS51257">
    <property type="entry name" value="PROKAR_LIPOPROTEIN"/>
    <property type="match status" value="1"/>
</dbReference>
<dbReference type="Proteomes" id="UP001169764">
    <property type="component" value="Unassembled WGS sequence"/>
</dbReference>
<evidence type="ECO:0008006" key="5">
    <source>
        <dbReference type="Google" id="ProtNLM"/>
    </source>
</evidence>
<comment type="caution">
    <text evidence="3">The sequence shown here is derived from an EMBL/GenBank/DDBJ whole genome shotgun (WGS) entry which is preliminary data.</text>
</comment>
<feature type="chain" id="PRO_5046313478" description="Lipoprotein" evidence="2">
    <location>
        <begin position="23"/>
        <end position="83"/>
    </location>
</feature>
<organism evidence="3 4">
    <name type="scientific">Sphingomonas natans</name>
    <dbReference type="NCBI Taxonomy" id="3063330"/>
    <lineage>
        <taxon>Bacteria</taxon>
        <taxon>Pseudomonadati</taxon>
        <taxon>Pseudomonadota</taxon>
        <taxon>Alphaproteobacteria</taxon>
        <taxon>Sphingomonadales</taxon>
        <taxon>Sphingomonadaceae</taxon>
        <taxon>Sphingomonas</taxon>
    </lineage>
</organism>
<feature type="signal peptide" evidence="2">
    <location>
        <begin position="1"/>
        <end position="22"/>
    </location>
</feature>
<reference evidence="3" key="1">
    <citation type="submission" date="2023-07" db="EMBL/GenBank/DDBJ databases">
        <authorList>
            <person name="Kim M."/>
        </authorList>
    </citation>
    <scope>NUCLEOTIDE SEQUENCE</scope>
    <source>
        <strain evidence="3">BIUV-7</strain>
    </source>
</reference>
<keyword evidence="2" id="KW-0732">Signal</keyword>
<protein>
    <recommendedName>
        <fullName evidence="5">Lipoprotein</fullName>
    </recommendedName>
</protein>
<feature type="compositionally biased region" description="Basic and acidic residues" evidence="1">
    <location>
        <begin position="47"/>
        <end position="83"/>
    </location>
</feature>
<dbReference type="EMBL" id="JAUOTP010000010">
    <property type="protein sequence ID" value="MDO6416434.1"/>
    <property type="molecule type" value="Genomic_DNA"/>
</dbReference>
<proteinExistence type="predicted"/>
<evidence type="ECO:0000313" key="3">
    <source>
        <dbReference type="EMBL" id="MDO6416434.1"/>
    </source>
</evidence>
<gene>
    <name evidence="3" type="ORF">Q4F19_18770</name>
</gene>
<evidence type="ECO:0000313" key="4">
    <source>
        <dbReference type="Proteomes" id="UP001169764"/>
    </source>
</evidence>
<sequence>MKRLLPALALLALLALTGCVRTVGSIVTAPVRVAGWGVDKATTSQSEADRNYGRKMRKEEEKRGREERKRQKEAEKQRRDSEH</sequence>
<evidence type="ECO:0000256" key="1">
    <source>
        <dbReference type="SAM" id="MobiDB-lite"/>
    </source>
</evidence>
<feature type="region of interest" description="Disordered" evidence="1">
    <location>
        <begin position="37"/>
        <end position="83"/>
    </location>
</feature>
<keyword evidence="4" id="KW-1185">Reference proteome</keyword>
<name>A0ABT8YDM9_9SPHN</name>